<keyword evidence="1" id="KW-0472">Membrane</keyword>
<evidence type="ECO:0000313" key="2">
    <source>
        <dbReference type="EMBL" id="EFQ04740.1"/>
    </source>
</evidence>
<keyword evidence="1" id="KW-1133">Transmembrane helix</keyword>
<proteinExistence type="predicted"/>
<keyword evidence="1" id="KW-0812">Transmembrane</keyword>
<reference evidence="2 3" key="1">
    <citation type="submission" date="2010-08" db="EMBL/GenBank/DDBJ databases">
        <authorList>
            <person name="Weinstock G."/>
            <person name="Sodergren E."/>
            <person name="Clifton S."/>
            <person name="Fulton L."/>
            <person name="Fulton B."/>
            <person name="Courtney L."/>
            <person name="Fronick C."/>
            <person name="Harrison M."/>
            <person name="Strong C."/>
            <person name="Farmer C."/>
            <person name="Delahaunty K."/>
            <person name="Markovic C."/>
            <person name="Hall O."/>
            <person name="Minx P."/>
            <person name="Tomlinson C."/>
            <person name="Mitreva M."/>
            <person name="Hou S."/>
            <person name="Chen J."/>
            <person name="Wollam A."/>
            <person name="Pepin K.H."/>
            <person name="Johnson M."/>
            <person name="Bhonagiri V."/>
            <person name="Zhang X."/>
            <person name="Suruliraj S."/>
            <person name="Warren W."/>
            <person name="Chinwalla A."/>
            <person name="Mardis E.R."/>
            <person name="Wilson R.K."/>
        </authorList>
    </citation>
    <scope>NUCLEOTIDE SEQUENCE [LARGE SCALE GENOMIC DNA]</scope>
    <source>
        <strain evidence="2 3">F0359</strain>
    </source>
</reference>
<evidence type="ECO:0000313" key="3">
    <source>
        <dbReference type="Proteomes" id="UP000003195"/>
    </source>
</evidence>
<name>E2ZAM9_9FIRM</name>
<protein>
    <recommendedName>
        <fullName evidence="4">DUF1700 domain-containing protein</fullName>
    </recommendedName>
</protein>
<dbReference type="AlphaFoldDB" id="E2ZAM9"/>
<feature type="transmembrane region" description="Helical" evidence="1">
    <location>
        <begin position="166"/>
        <end position="191"/>
    </location>
</feature>
<dbReference type="EMBL" id="AECS01000011">
    <property type="protein sequence ID" value="EFQ04740.1"/>
    <property type="molecule type" value="Genomic_DNA"/>
</dbReference>
<feature type="transmembrane region" description="Helical" evidence="1">
    <location>
        <begin position="211"/>
        <end position="235"/>
    </location>
</feature>
<evidence type="ECO:0000256" key="1">
    <source>
        <dbReference type="SAM" id="Phobius"/>
    </source>
</evidence>
<comment type="caution">
    <text evidence="2">The sequence shown here is derived from an EMBL/GenBank/DDBJ whole genome shotgun (WGS) entry which is preliminary data.</text>
</comment>
<dbReference type="STRING" id="706434.HMPREF9429_00493"/>
<keyword evidence="3" id="KW-1185">Reference proteome</keyword>
<dbReference type="eggNOG" id="COG4709">
    <property type="taxonomic scope" value="Bacteria"/>
</dbReference>
<sequence length="243" mass="28343">MPLSEFSVGIKGLNYKKELITTLQEGNTVKKNEFMDLLRYYFRHSNKKDLREILDDCEERFIRGRRLGMSDDEISRELGSPRDIYRYYMGEEIDTAPHRQTRRNRRQIFNYDGPSERHPEFSDNYNPPFYDTDDYEQEEPEAHGTHREAPPLNMFERFLYTLLGRLCAFLGSIFLLLFLAAAVVTALISYFPNFMSLSPVPLPQVGSISTLFIAIFLLGLTIVTKYLASICRNALKRSKGRRK</sequence>
<gene>
    <name evidence="2" type="ORF">HMPREF9429_00493</name>
</gene>
<accession>E2ZAM9</accession>
<dbReference type="Proteomes" id="UP000003195">
    <property type="component" value="Unassembled WGS sequence"/>
</dbReference>
<dbReference type="HOGENOM" id="CLU_1105347_0_0_9"/>
<evidence type="ECO:0008006" key="4">
    <source>
        <dbReference type="Google" id="ProtNLM"/>
    </source>
</evidence>
<organism evidence="2 3">
    <name type="scientific">Megasphaera micronuciformis F0359</name>
    <dbReference type="NCBI Taxonomy" id="706434"/>
    <lineage>
        <taxon>Bacteria</taxon>
        <taxon>Bacillati</taxon>
        <taxon>Bacillota</taxon>
        <taxon>Negativicutes</taxon>
        <taxon>Veillonellales</taxon>
        <taxon>Veillonellaceae</taxon>
        <taxon>Megasphaera</taxon>
    </lineage>
</organism>